<dbReference type="AlphaFoldDB" id="A0A1H9MTG8"/>
<comment type="cofactor">
    <cofactor evidence="1">
        <name>Ca(2+)</name>
        <dbReference type="ChEBI" id="CHEBI:29108"/>
    </cofactor>
</comment>
<dbReference type="Gene3D" id="2.60.40.1180">
    <property type="entry name" value="Golgi alpha-mannosidase II"/>
    <property type="match status" value="1"/>
</dbReference>
<feature type="domain" description="Glycosyl-hydrolase 97 catalytic" evidence="6">
    <location>
        <begin position="305"/>
        <end position="458"/>
    </location>
</feature>
<evidence type="ECO:0000256" key="5">
    <source>
        <dbReference type="ARBA" id="ARBA00023295"/>
    </source>
</evidence>
<feature type="domain" description="Glycosyl-hydrolase 97 C-terminal oligomerisation" evidence="8">
    <location>
        <begin position="556"/>
        <end position="651"/>
    </location>
</feature>
<dbReference type="InterPro" id="IPR014718">
    <property type="entry name" value="GH-type_carb-bd"/>
</dbReference>
<dbReference type="InterPro" id="IPR019563">
    <property type="entry name" value="GH97_catalytic"/>
</dbReference>
<organism evidence="9 10">
    <name type="scientific">Pedobacter rhizosphaerae</name>
    <dbReference type="NCBI Taxonomy" id="390241"/>
    <lineage>
        <taxon>Bacteria</taxon>
        <taxon>Pseudomonadati</taxon>
        <taxon>Bacteroidota</taxon>
        <taxon>Sphingobacteriia</taxon>
        <taxon>Sphingobacteriales</taxon>
        <taxon>Sphingobacteriaceae</taxon>
        <taxon>Pedobacter</taxon>
    </lineage>
</organism>
<evidence type="ECO:0000313" key="9">
    <source>
        <dbReference type="EMBL" id="SER26787.1"/>
    </source>
</evidence>
<dbReference type="InterPro" id="IPR052720">
    <property type="entry name" value="Glycosyl_hydrolase_97"/>
</dbReference>
<dbReference type="Proteomes" id="UP000199572">
    <property type="component" value="Unassembled WGS sequence"/>
</dbReference>
<dbReference type="PANTHER" id="PTHR35803">
    <property type="entry name" value="GLUCAN 1,4-ALPHA-GLUCOSIDASE SUSB-RELATED"/>
    <property type="match status" value="1"/>
</dbReference>
<proteinExistence type="predicted"/>
<evidence type="ECO:0000259" key="7">
    <source>
        <dbReference type="Pfam" id="PF14508"/>
    </source>
</evidence>
<dbReference type="InterPro" id="IPR013785">
    <property type="entry name" value="Aldolase_TIM"/>
</dbReference>
<evidence type="ECO:0000256" key="2">
    <source>
        <dbReference type="ARBA" id="ARBA00011245"/>
    </source>
</evidence>
<dbReference type="GO" id="GO:0030246">
    <property type="term" value="F:carbohydrate binding"/>
    <property type="evidence" value="ECO:0007669"/>
    <property type="project" value="InterPro"/>
</dbReference>
<evidence type="ECO:0000256" key="3">
    <source>
        <dbReference type="ARBA" id="ARBA00022801"/>
    </source>
</evidence>
<evidence type="ECO:0000259" key="8">
    <source>
        <dbReference type="Pfam" id="PF14509"/>
    </source>
</evidence>
<dbReference type="Pfam" id="PF10566">
    <property type="entry name" value="Glyco_hydro_97"/>
    <property type="match status" value="1"/>
</dbReference>
<evidence type="ECO:0000259" key="6">
    <source>
        <dbReference type="Pfam" id="PF10566"/>
    </source>
</evidence>
<evidence type="ECO:0000256" key="4">
    <source>
        <dbReference type="ARBA" id="ARBA00022837"/>
    </source>
</evidence>
<feature type="domain" description="Glycosyl-hydrolase 97 N-terminal" evidence="7">
    <location>
        <begin position="27"/>
        <end position="287"/>
    </location>
</feature>
<dbReference type="STRING" id="390241.SAMN04488023_106132"/>
<dbReference type="InterPro" id="IPR013780">
    <property type="entry name" value="Glyco_hydro_b"/>
</dbReference>
<keyword evidence="5" id="KW-0326">Glycosidase</keyword>
<dbReference type="OrthoDB" id="57532at2"/>
<dbReference type="GO" id="GO:0016798">
    <property type="term" value="F:hydrolase activity, acting on glycosyl bonds"/>
    <property type="evidence" value="ECO:0007669"/>
    <property type="project" value="UniProtKB-KW"/>
</dbReference>
<keyword evidence="3" id="KW-0378">Hydrolase</keyword>
<gene>
    <name evidence="9" type="ORF">SAMN04488023_106132</name>
</gene>
<dbReference type="InterPro" id="IPR029483">
    <property type="entry name" value="GH97_C"/>
</dbReference>
<dbReference type="InterPro" id="IPR029486">
    <property type="entry name" value="GH97_N"/>
</dbReference>
<reference evidence="9 10" key="1">
    <citation type="submission" date="2016-10" db="EMBL/GenBank/DDBJ databases">
        <authorList>
            <person name="de Groot N.N."/>
        </authorList>
    </citation>
    <scope>NUCLEOTIDE SEQUENCE [LARGE SCALE GENOMIC DNA]</scope>
    <source>
        <strain evidence="9 10">DSM 18610</strain>
    </source>
</reference>
<dbReference type="InterPro" id="IPR017853">
    <property type="entry name" value="GH"/>
</dbReference>
<dbReference type="Pfam" id="PF14508">
    <property type="entry name" value="GH97_N"/>
    <property type="match status" value="1"/>
</dbReference>
<name>A0A1H9MTG8_9SPHI</name>
<dbReference type="EMBL" id="FOGG01000006">
    <property type="protein sequence ID" value="SER26787.1"/>
    <property type="molecule type" value="Genomic_DNA"/>
</dbReference>
<dbReference type="RefSeq" id="WP_090882814.1">
    <property type="nucleotide sequence ID" value="NZ_FOGG01000006.1"/>
</dbReference>
<dbReference type="Gene3D" id="2.70.98.10">
    <property type="match status" value="1"/>
</dbReference>
<evidence type="ECO:0000256" key="1">
    <source>
        <dbReference type="ARBA" id="ARBA00001913"/>
    </source>
</evidence>
<comment type="subunit">
    <text evidence="2">Monomer.</text>
</comment>
<evidence type="ECO:0000313" key="10">
    <source>
        <dbReference type="Proteomes" id="UP000199572"/>
    </source>
</evidence>
<dbReference type="Pfam" id="PF14509">
    <property type="entry name" value="GH97_C"/>
    <property type="match status" value="1"/>
</dbReference>
<accession>A0A1H9MTG8</accession>
<keyword evidence="4" id="KW-0106">Calcium</keyword>
<dbReference type="SUPFAM" id="SSF51445">
    <property type="entry name" value="(Trans)glycosidases"/>
    <property type="match status" value="1"/>
</dbReference>
<dbReference type="Gene3D" id="3.20.20.70">
    <property type="entry name" value="Aldolase class I"/>
    <property type="match status" value="1"/>
</dbReference>
<keyword evidence="10" id="KW-1185">Reference proteome</keyword>
<dbReference type="PANTHER" id="PTHR35803:SF2">
    <property type="entry name" value="RETAINING ALPHA-GALACTOSIDASE"/>
    <property type="match status" value="1"/>
</dbReference>
<sequence length="655" mass="74535">MNKTILLTFFAAILMVGATFGKDFELLSPDKKIKISVSINDNITWSVKYGVETILQPSQLALLLKNNVKPGLKAILIKQKRGHFDEIITADIPVKSKKITNNYNELKLDFKGNYSIYFRAYDDGVAYRFETQLGDKIIEVENEVADFDFGANNRVFWPQETDPNFLSHFESLYKDSTLNAFSTQQHAALPMLVYSKSGVKMLVSESDLYDYPNLFLFGTAGHKLTAGFPKNIAESIPVRDRGIKITRLENHMAKTKGSRKFPWRSIAICAEDKDLLVSNLTYKLSSPSVIEDTRWIKPGKVAWDWWNDNNIYGVDFKAGINTQTYKYYIDFASKFGLEYIMLDEGWTKTTTDLLHTTADINIQEIIDYGRTKNVGVWLWTLWGPLDKDMDNILAQYKKWGAVGIKVDFMARADQYMVNFYERVAATAAKNQLMVDLHGAYKPVGLNHKYPNVMSYEGVRGLENNKWSAEITPTHNLTLPFIRMAAGPMDYTPGAMINANKKNFSIVYSEPMSMGTRAHQVAMYVMYESPLQMLADNPSNYLRDTLCTGFISRIPTVWDQTIALDGKVGEYALIARKNGDKWYISGMTDWNARSFDQKLFFLDGNNYRMDVFSDGINADRHASDYKMSTIKVSKNDQVNIKMEKGGGWCAILTPIQ</sequence>
<protein>
    <submittedName>
        <fullName evidence="9">Alpha-glucosidase</fullName>
    </submittedName>
</protein>